<dbReference type="GO" id="GO:0004175">
    <property type="term" value="F:endopeptidase activity"/>
    <property type="evidence" value="ECO:0007669"/>
    <property type="project" value="UniProtKB-ARBA"/>
</dbReference>
<feature type="domain" description="CAAX prenyl protease 2/Lysostaphin resistance protein A-like" evidence="2">
    <location>
        <begin position="88"/>
        <end position="192"/>
    </location>
</feature>
<organism evidence="3">
    <name type="scientific">candidate division WOR-3 bacterium</name>
    <dbReference type="NCBI Taxonomy" id="2052148"/>
    <lineage>
        <taxon>Bacteria</taxon>
        <taxon>Bacteria division WOR-3</taxon>
    </lineage>
</organism>
<keyword evidence="3" id="KW-0645">Protease</keyword>
<proteinExistence type="predicted"/>
<feature type="transmembrane region" description="Helical" evidence="1">
    <location>
        <begin position="42"/>
        <end position="64"/>
    </location>
</feature>
<evidence type="ECO:0000256" key="1">
    <source>
        <dbReference type="SAM" id="Phobius"/>
    </source>
</evidence>
<dbReference type="GO" id="GO:0080120">
    <property type="term" value="P:CAAX-box protein maturation"/>
    <property type="evidence" value="ECO:0007669"/>
    <property type="project" value="UniProtKB-ARBA"/>
</dbReference>
<keyword evidence="1" id="KW-0812">Transmembrane</keyword>
<feature type="transmembrane region" description="Helical" evidence="1">
    <location>
        <begin position="154"/>
        <end position="174"/>
    </location>
</feature>
<feature type="transmembrane region" description="Helical" evidence="1">
    <location>
        <begin position="181"/>
        <end position="203"/>
    </location>
</feature>
<keyword evidence="1" id="KW-0472">Membrane</keyword>
<dbReference type="InterPro" id="IPR003675">
    <property type="entry name" value="Rce1/LyrA-like_dom"/>
</dbReference>
<keyword evidence="3" id="KW-0378">Hydrolase</keyword>
<dbReference type="GO" id="GO:0006508">
    <property type="term" value="P:proteolysis"/>
    <property type="evidence" value="ECO:0007669"/>
    <property type="project" value="UniProtKB-KW"/>
</dbReference>
<dbReference type="AlphaFoldDB" id="A0A7V1EIG9"/>
<gene>
    <name evidence="3" type="ORF">ENP86_09215</name>
</gene>
<protein>
    <submittedName>
        <fullName evidence="3">CPBP family intramembrane metalloprotease</fullName>
    </submittedName>
</protein>
<accession>A0A7V1EIG9</accession>
<dbReference type="Pfam" id="PF02517">
    <property type="entry name" value="Rce1-like"/>
    <property type="match status" value="1"/>
</dbReference>
<keyword evidence="1" id="KW-1133">Transmembrane helix</keyword>
<reference evidence="3" key="1">
    <citation type="journal article" date="2020" name="mSystems">
        <title>Genome- and Community-Level Interaction Insights into Carbon Utilization and Element Cycling Functions of Hydrothermarchaeota in Hydrothermal Sediment.</title>
        <authorList>
            <person name="Zhou Z."/>
            <person name="Liu Y."/>
            <person name="Xu W."/>
            <person name="Pan J."/>
            <person name="Luo Z.H."/>
            <person name="Li M."/>
        </authorList>
    </citation>
    <scope>NUCLEOTIDE SEQUENCE [LARGE SCALE GENOMIC DNA]</scope>
    <source>
        <strain evidence="3">SpSt-258</strain>
    </source>
</reference>
<feature type="transmembrane region" description="Helical" evidence="1">
    <location>
        <begin position="122"/>
        <end position="142"/>
    </location>
</feature>
<sequence>MHTRIYVPANLFVLFILFIFARKVYNLDLKELGYDTKNISRSIFTGFSFTFIVISVFIILLLIIPRIGIIIKPPRIEFGTLSELIFRVLVRIPIGTAFFEENHFRGISYGYLIKRFSLKKTIIITSILFAIWHIVPGLKVLTSNFQMGFDVHGLLMWSGGVLGAFFAGIFFAFLRYHSRNITGCILCHALINDLSLFVIYYLWK</sequence>
<evidence type="ECO:0000259" key="2">
    <source>
        <dbReference type="Pfam" id="PF02517"/>
    </source>
</evidence>
<keyword evidence="3" id="KW-0482">Metalloprotease</keyword>
<name>A0A7V1EIG9_UNCW3</name>
<comment type="caution">
    <text evidence="3">The sequence shown here is derived from an EMBL/GenBank/DDBJ whole genome shotgun (WGS) entry which is preliminary data.</text>
</comment>
<dbReference type="EMBL" id="DSKY01000021">
    <property type="protein sequence ID" value="HDY59714.1"/>
    <property type="molecule type" value="Genomic_DNA"/>
</dbReference>
<evidence type="ECO:0000313" key="3">
    <source>
        <dbReference type="EMBL" id="HDY59714.1"/>
    </source>
</evidence>
<dbReference type="GO" id="GO:0008237">
    <property type="term" value="F:metallopeptidase activity"/>
    <property type="evidence" value="ECO:0007669"/>
    <property type="project" value="UniProtKB-KW"/>
</dbReference>